<sequence>MAQKSSFVHRFMSATSKLQMFFGPAAQGTTAGSVVYRNDAAQQGRQHELEQWQVVRNADGSTYLTTRTPE</sequence>
<accession>A0A2S5J0R5</accession>
<evidence type="ECO:0000313" key="2">
    <source>
        <dbReference type="Proteomes" id="UP000239297"/>
    </source>
</evidence>
<dbReference type="RefSeq" id="WP_104119656.1">
    <property type="nucleotide sequence ID" value="NZ_PRKW01000001.1"/>
</dbReference>
<evidence type="ECO:0000313" key="1">
    <source>
        <dbReference type="EMBL" id="PPB50381.1"/>
    </source>
</evidence>
<reference evidence="1 2" key="1">
    <citation type="journal article" date="2014" name="Int. J. Syst. Evol. Microbiol.">
        <title>Arthrobacter pityocampae sp. nov., isolated from Thaumetopoea pityocampa (Lep., Thaumetopoeidae).</title>
        <authorList>
            <person name="Ince I.A."/>
            <person name="Demirbag Z."/>
            <person name="Kati H."/>
        </authorList>
    </citation>
    <scope>NUCLEOTIDE SEQUENCE [LARGE SCALE GENOMIC DNA]</scope>
    <source>
        <strain evidence="1 2">Tp2</strain>
    </source>
</reference>
<protein>
    <submittedName>
        <fullName evidence="1">Uncharacterized protein</fullName>
    </submittedName>
</protein>
<gene>
    <name evidence="1" type="ORF">C4K88_00210</name>
</gene>
<dbReference type="EMBL" id="PRKW01000001">
    <property type="protein sequence ID" value="PPB50381.1"/>
    <property type="molecule type" value="Genomic_DNA"/>
</dbReference>
<comment type="caution">
    <text evidence="1">The sequence shown here is derived from an EMBL/GenBank/DDBJ whole genome shotgun (WGS) entry which is preliminary data.</text>
</comment>
<dbReference type="OrthoDB" id="4952030at2"/>
<dbReference type="AlphaFoldDB" id="A0A2S5J0R5"/>
<keyword evidence="2" id="KW-1185">Reference proteome</keyword>
<name>A0A2S5J0R5_9MICC</name>
<proteinExistence type="predicted"/>
<organism evidence="1 2">
    <name type="scientific">Arthrobacter pityocampae</name>
    <dbReference type="NCBI Taxonomy" id="547334"/>
    <lineage>
        <taxon>Bacteria</taxon>
        <taxon>Bacillati</taxon>
        <taxon>Actinomycetota</taxon>
        <taxon>Actinomycetes</taxon>
        <taxon>Micrococcales</taxon>
        <taxon>Micrococcaceae</taxon>
        <taxon>Arthrobacter</taxon>
    </lineage>
</organism>
<dbReference type="Proteomes" id="UP000239297">
    <property type="component" value="Unassembled WGS sequence"/>
</dbReference>